<dbReference type="EMBL" id="CP003326">
    <property type="protein sequence ID" value="AFS78495.1"/>
    <property type="molecule type" value="Genomic_DNA"/>
</dbReference>
<gene>
    <name evidence="1" type="ordered locus">Curi_c14850</name>
</gene>
<evidence type="ECO:0000313" key="1">
    <source>
        <dbReference type="EMBL" id="AFS78495.1"/>
    </source>
</evidence>
<dbReference type="HOGENOM" id="CLU_3214217_0_0_9"/>
<keyword evidence="2" id="KW-1185">Reference proteome</keyword>
<sequence>METNIRLKVIFIDPIAEKLVKKYPELKHMTCKNTFHRRNRLAAI</sequence>
<proteinExistence type="predicted"/>
<accession>K0B0Q9</accession>
<dbReference type="AlphaFoldDB" id="K0B0Q9"/>
<dbReference type="KEGG" id="cad:Curi_c14850"/>
<dbReference type="Proteomes" id="UP000006094">
    <property type="component" value="Chromosome"/>
</dbReference>
<evidence type="ECO:0000313" key="2">
    <source>
        <dbReference type="Proteomes" id="UP000006094"/>
    </source>
</evidence>
<organism evidence="1 2">
    <name type="scientific">Gottschalkia acidurici (strain ATCC 7906 / DSM 604 / BCRC 14475 / CIP 104303 / KCTC 5404 / NCIMB 10678 / 9a)</name>
    <name type="common">Clostridium acidurici</name>
    <dbReference type="NCBI Taxonomy" id="1128398"/>
    <lineage>
        <taxon>Bacteria</taxon>
        <taxon>Bacillati</taxon>
        <taxon>Bacillota</taxon>
        <taxon>Tissierellia</taxon>
        <taxon>Tissierellales</taxon>
        <taxon>Gottschalkiaceae</taxon>
        <taxon>Gottschalkia</taxon>
    </lineage>
</organism>
<reference evidence="1 2" key="1">
    <citation type="journal article" date="2012" name="PLoS ONE">
        <title>The purine-utilizing bacterium Clostridium acidurici 9a: a genome-guided metabolic reconsideration.</title>
        <authorList>
            <person name="Hartwich K."/>
            <person name="Poehlein A."/>
            <person name="Daniel R."/>
        </authorList>
    </citation>
    <scope>NUCLEOTIDE SEQUENCE [LARGE SCALE GENOMIC DNA]</scope>
    <source>
        <strain evidence="2">ATCC 7906 / DSM 604 / BCRC 14475 / CIP 104303 / KCTC 5404 / NCIMB 10678 / 9a</strain>
    </source>
</reference>
<protein>
    <submittedName>
        <fullName evidence="1">Uncharacterized protein</fullName>
    </submittedName>
</protein>
<name>K0B0Q9_GOTA9</name>